<dbReference type="InterPro" id="IPR036291">
    <property type="entry name" value="NAD(P)-bd_dom_sf"/>
</dbReference>
<evidence type="ECO:0000313" key="2">
    <source>
        <dbReference type="EMBL" id="RLQ87655.1"/>
    </source>
</evidence>
<dbReference type="InterPro" id="IPR050259">
    <property type="entry name" value="SDR"/>
</dbReference>
<dbReference type="PRINTS" id="PR00080">
    <property type="entry name" value="SDRFAMILY"/>
</dbReference>
<dbReference type="PRINTS" id="PR00081">
    <property type="entry name" value="GDHRDH"/>
</dbReference>
<dbReference type="Pfam" id="PF13561">
    <property type="entry name" value="adh_short_C2"/>
    <property type="match status" value="1"/>
</dbReference>
<protein>
    <submittedName>
        <fullName evidence="2">SDR family oxidoreductase</fullName>
    </submittedName>
</protein>
<gene>
    <name evidence="2" type="ORF">D8780_04985</name>
</gene>
<dbReference type="PANTHER" id="PTHR42879:SF2">
    <property type="entry name" value="3-OXOACYL-[ACYL-CARRIER-PROTEIN] REDUCTASE FABG"/>
    <property type="match status" value="1"/>
</dbReference>
<dbReference type="PANTHER" id="PTHR42879">
    <property type="entry name" value="3-OXOACYL-(ACYL-CARRIER-PROTEIN) REDUCTASE"/>
    <property type="match status" value="1"/>
</dbReference>
<accession>A0A3L7JB93</accession>
<dbReference type="SUPFAM" id="SSF51735">
    <property type="entry name" value="NAD(P)-binding Rossmann-fold domains"/>
    <property type="match status" value="1"/>
</dbReference>
<keyword evidence="3" id="KW-1185">Reference proteome</keyword>
<dbReference type="CDD" id="cd05233">
    <property type="entry name" value="SDR_c"/>
    <property type="match status" value="1"/>
</dbReference>
<dbReference type="FunFam" id="3.40.50.720:FF:000084">
    <property type="entry name" value="Short-chain dehydrogenase reductase"/>
    <property type="match status" value="1"/>
</dbReference>
<organism evidence="2 3">
    <name type="scientific">Notoacmeibacter ruber</name>
    <dbReference type="NCBI Taxonomy" id="2670375"/>
    <lineage>
        <taxon>Bacteria</taxon>
        <taxon>Pseudomonadati</taxon>
        <taxon>Pseudomonadota</taxon>
        <taxon>Alphaproteobacteria</taxon>
        <taxon>Hyphomicrobiales</taxon>
        <taxon>Notoacmeibacteraceae</taxon>
        <taxon>Notoacmeibacter</taxon>
    </lineage>
</organism>
<dbReference type="Proteomes" id="UP000281094">
    <property type="component" value="Unassembled WGS sequence"/>
</dbReference>
<dbReference type="EMBL" id="RCWN01000001">
    <property type="protein sequence ID" value="RLQ87655.1"/>
    <property type="molecule type" value="Genomic_DNA"/>
</dbReference>
<dbReference type="AlphaFoldDB" id="A0A3L7JB93"/>
<dbReference type="InterPro" id="IPR002347">
    <property type="entry name" value="SDR_fam"/>
</dbReference>
<evidence type="ECO:0000313" key="3">
    <source>
        <dbReference type="Proteomes" id="UP000281094"/>
    </source>
</evidence>
<evidence type="ECO:0000256" key="1">
    <source>
        <dbReference type="ARBA" id="ARBA00006484"/>
    </source>
</evidence>
<proteinExistence type="inferred from homology"/>
<sequence length="282" mass="30684">MLSPCRNFVTLADRLPAVRPEKVEEMSLTDSMENRIAVVTGASSGVGREIAHQLAERGCHLWLTYHSDDEPVRHLQGVFGGKQRIEAKQVDLTDDKAVSSFFGRIAEEGEGLDYLVNNASFWSEDLWDADPVTLEASDLRDVFEVDLLGSFRAIRQAIPLMLQKGGGSIVNFSSSDSLRGDPKAFAYNPAQVAVLGLTRSVARRYAPDIRCNAIAPGPIDTGWTERWGLSDSEKEDVGSKNGLLKRMGRPDEIASLACYLLSDPAGYINGQIIRADGGGSIA</sequence>
<dbReference type="Gene3D" id="3.40.50.720">
    <property type="entry name" value="NAD(P)-binding Rossmann-like Domain"/>
    <property type="match status" value="1"/>
</dbReference>
<comment type="similarity">
    <text evidence="1">Belongs to the short-chain dehydrogenases/reductases (SDR) family.</text>
</comment>
<name>A0A3L7JB93_9HYPH</name>
<reference evidence="2 3" key="1">
    <citation type="submission" date="2018-10" db="EMBL/GenBank/DDBJ databases">
        <title>Notoacmeibacter sp. M2BS9Y-3-1, whole genome shotgun sequence.</title>
        <authorList>
            <person name="Tuo L."/>
        </authorList>
    </citation>
    <scope>NUCLEOTIDE SEQUENCE [LARGE SCALE GENOMIC DNA]</scope>
    <source>
        <strain evidence="2 3">M2BS9Y-3-1</strain>
    </source>
</reference>
<comment type="caution">
    <text evidence="2">The sequence shown here is derived from an EMBL/GenBank/DDBJ whole genome shotgun (WGS) entry which is preliminary data.</text>
</comment>